<keyword evidence="14" id="KW-0133">Cell shape</keyword>
<evidence type="ECO:0000256" key="13">
    <source>
        <dbReference type="ARBA" id="ARBA00047594"/>
    </source>
</evidence>
<feature type="transmembrane region" description="Helical" evidence="14">
    <location>
        <begin position="80"/>
        <end position="101"/>
    </location>
</feature>
<sequence length="270" mass="28942">MLLHHILVLAAVQGITEFLPISSSGHLIVTGHILGWPDQGLAMDIAVHIGTLFAVMIYFWRDVWQMTVGVGRAATGRGGPPVRLIVNVIVATIPVVIAGFFLKDMVETQFRSVELIGWTTLGFGIVLWIADHVGMTIRRIEHIAWPTALVIGLAQVLALVPGTSRSGITMTAARFLGLEREDAARFSMLISIPTIAGAGLLAGYDIYKAGDLTLTGDFVIAAGLSFATALIAIALMMAWLRRSGFGIFVLYRIALGGGLLYWAYSGATPL</sequence>
<evidence type="ECO:0000256" key="8">
    <source>
        <dbReference type="ARBA" id="ARBA00022989"/>
    </source>
</evidence>
<dbReference type="GO" id="GO:0008360">
    <property type="term" value="P:regulation of cell shape"/>
    <property type="evidence" value="ECO:0007669"/>
    <property type="project" value="UniProtKB-KW"/>
</dbReference>
<comment type="miscellaneous">
    <text evidence="14">Bacitracin is thought to be involved in the inhibition of peptidoglycan synthesis by sequestering undecaprenyl diphosphate, thereby reducing the pool of lipid carrier available.</text>
</comment>
<evidence type="ECO:0000256" key="3">
    <source>
        <dbReference type="ARBA" id="ARBA00012374"/>
    </source>
</evidence>
<keyword evidence="7 14" id="KW-0378">Hydrolase</keyword>
<dbReference type="NCBIfam" id="NF001393">
    <property type="entry name" value="PRK00281.2-4"/>
    <property type="match status" value="1"/>
</dbReference>
<evidence type="ECO:0000256" key="2">
    <source>
        <dbReference type="ARBA" id="ARBA00010621"/>
    </source>
</evidence>
<evidence type="ECO:0000313" key="15">
    <source>
        <dbReference type="EMBL" id="NMM44778.1"/>
    </source>
</evidence>
<comment type="function">
    <text evidence="14">Catalyzes the dephosphorylation of undecaprenyl diphosphate (UPP). Confers resistance to bacitracin.</text>
</comment>
<evidence type="ECO:0000256" key="14">
    <source>
        <dbReference type="HAMAP-Rule" id="MF_01006"/>
    </source>
</evidence>
<evidence type="ECO:0000256" key="9">
    <source>
        <dbReference type="ARBA" id="ARBA00023136"/>
    </source>
</evidence>
<dbReference type="EC" id="3.6.1.27" evidence="3 14"/>
<comment type="similarity">
    <text evidence="2 14">Belongs to the UppP family.</text>
</comment>
<dbReference type="Pfam" id="PF02673">
    <property type="entry name" value="BacA"/>
    <property type="match status" value="1"/>
</dbReference>
<keyword evidence="6 14" id="KW-0812">Transmembrane</keyword>
<dbReference type="GO" id="GO:0071555">
    <property type="term" value="P:cell wall organization"/>
    <property type="evidence" value="ECO:0007669"/>
    <property type="project" value="UniProtKB-KW"/>
</dbReference>
<dbReference type="AlphaFoldDB" id="A0A7Y0E0B9"/>
<protein>
    <recommendedName>
        <fullName evidence="4 14">Undecaprenyl-diphosphatase</fullName>
        <ecNumber evidence="3 14">3.6.1.27</ecNumber>
    </recommendedName>
    <alternativeName>
        <fullName evidence="12 14">Bacitracin resistance protein</fullName>
    </alternativeName>
    <alternativeName>
        <fullName evidence="11 14">Undecaprenyl pyrophosphate phosphatase</fullName>
    </alternativeName>
</protein>
<evidence type="ECO:0000313" key="16">
    <source>
        <dbReference type="Proteomes" id="UP000539372"/>
    </source>
</evidence>
<feature type="transmembrane region" description="Helical" evidence="14">
    <location>
        <begin position="6"/>
        <end position="29"/>
    </location>
</feature>
<keyword evidence="14" id="KW-0961">Cell wall biogenesis/degradation</keyword>
<keyword evidence="14" id="KW-0573">Peptidoglycan synthesis</keyword>
<keyword evidence="8 14" id="KW-1133">Transmembrane helix</keyword>
<feature type="transmembrane region" description="Helical" evidence="14">
    <location>
        <begin position="183"/>
        <end position="206"/>
    </location>
</feature>
<comment type="subcellular location">
    <subcellularLocation>
        <location evidence="1 14">Cell membrane</location>
        <topology evidence="1 14">Multi-pass membrane protein</topology>
    </subcellularLocation>
</comment>
<evidence type="ECO:0000256" key="6">
    <source>
        <dbReference type="ARBA" id="ARBA00022692"/>
    </source>
</evidence>
<feature type="transmembrane region" description="Helical" evidence="14">
    <location>
        <begin position="218"/>
        <end position="238"/>
    </location>
</feature>
<dbReference type="GO" id="GO:0046677">
    <property type="term" value="P:response to antibiotic"/>
    <property type="evidence" value="ECO:0007669"/>
    <property type="project" value="UniProtKB-UniRule"/>
</dbReference>
<feature type="transmembrane region" description="Helical" evidence="14">
    <location>
        <begin position="245"/>
        <end position="264"/>
    </location>
</feature>
<organism evidence="15 16">
    <name type="scientific">Pacificispira spongiicola</name>
    <dbReference type="NCBI Taxonomy" id="2729598"/>
    <lineage>
        <taxon>Bacteria</taxon>
        <taxon>Pseudomonadati</taxon>
        <taxon>Pseudomonadota</taxon>
        <taxon>Alphaproteobacteria</taxon>
        <taxon>Rhodospirillales</taxon>
        <taxon>Rhodospirillaceae</taxon>
        <taxon>Pacificispira</taxon>
    </lineage>
</organism>
<name>A0A7Y0E0B9_9PROT</name>
<dbReference type="PANTHER" id="PTHR30622">
    <property type="entry name" value="UNDECAPRENYL-DIPHOSPHATASE"/>
    <property type="match status" value="1"/>
</dbReference>
<dbReference type="Proteomes" id="UP000539372">
    <property type="component" value="Unassembled WGS sequence"/>
</dbReference>
<keyword evidence="5 14" id="KW-1003">Cell membrane</keyword>
<feature type="transmembrane region" description="Helical" evidence="14">
    <location>
        <begin position="41"/>
        <end position="60"/>
    </location>
</feature>
<evidence type="ECO:0000256" key="7">
    <source>
        <dbReference type="ARBA" id="ARBA00022801"/>
    </source>
</evidence>
<evidence type="ECO:0000256" key="12">
    <source>
        <dbReference type="ARBA" id="ARBA00032932"/>
    </source>
</evidence>
<comment type="caution">
    <text evidence="15">The sequence shown here is derived from an EMBL/GenBank/DDBJ whole genome shotgun (WGS) entry which is preliminary data.</text>
</comment>
<dbReference type="HAMAP" id="MF_01006">
    <property type="entry name" value="Undec_diphosphatase"/>
    <property type="match status" value="1"/>
</dbReference>
<proteinExistence type="inferred from homology"/>
<keyword evidence="9 14" id="KW-0472">Membrane</keyword>
<keyword evidence="16" id="KW-1185">Reference proteome</keyword>
<dbReference type="GO" id="GO:0005886">
    <property type="term" value="C:plasma membrane"/>
    <property type="evidence" value="ECO:0007669"/>
    <property type="project" value="UniProtKB-SubCell"/>
</dbReference>
<dbReference type="GO" id="GO:0050380">
    <property type="term" value="F:undecaprenyl-diphosphatase activity"/>
    <property type="evidence" value="ECO:0007669"/>
    <property type="project" value="UniProtKB-UniRule"/>
</dbReference>
<reference evidence="15 16" key="1">
    <citation type="submission" date="2020-04" db="EMBL/GenBank/DDBJ databases">
        <title>Rhodospirillaceae bacterium KN72 isolated from deep sea.</title>
        <authorList>
            <person name="Zhang D.-C."/>
        </authorList>
    </citation>
    <scope>NUCLEOTIDE SEQUENCE [LARGE SCALE GENOMIC DNA]</scope>
    <source>
        <strain evidence="15 16">KN72</strain>
    </source>
</reference>
<dbReference type="RefSeq" id="WP_169625174.1">
    <property type="nucleotide sequence ID" value="NZ_JABBNT010000003.1"/>
</dbReference>
<evidence type="ECO:0000256" key="10">
    <source>
        <dbReference type="ARBA" id="ARBA00023251"/>
    </source>
</evidence>
<evidence type="ECO:0000256" key="5">
    <source>
        <dbReference type="ARBA" id="ARBA00022475"/>
    </source>
</evidence>
<comment type="catalytic activity">
    <reaction evidence="13 14">
        <text>di-trans,octa-cis-undecaprenyl diphosphate + H2O = di-trans,octa-cis-undecaprenyl phosphate + phosphate + H(+)</text>
        <dbReference type="Rhea" id="RHEA:28094"/>
        <dbReference type="ChEBI" id="CHEBI:15377"/>
        <dbReference type="ChEBI" id="CHEBI:15378"/>
        <dbReference type="ChEBI" id="CHEBI:43474"/>
        <dbReference type="ChEBI" id="CHEBI:58405"/>
        <dbReference type="ChEBI" id="CHEBI:60392"/>
        <dbReference type="EC" id="3.6.1.27"/>
    </reaction>
</comment>
<dbReference type="PANTHER" id="PTHR30622:SF4">
    <property type="entry name" value="UNDECAPRENYL-DIPHOSPHATASE"/>
    <property type="match status" value="1"/>
</dbReference>
<feature type="transmembrane region" description="Helical" evidence="14">
    <location>
        <begin position="142"/>
        <end position="162"/>
    </location>
</feature>
<accession>A0A7Y0E0B9</accession>
<evidence type="ECO:0000256" key="1">
    <source>
        <dbReference type="ARBA" id="ARBA00004651"/>
    </source>
</evidence>
<feature type="transmembrane region" description="Helical" evidence="14">
    <location>
        <begin position="113"/>
        <end position="130"/>
    </location>
</feature>
<dbReference type="GO" id="GO:0009252">
    <property type="term" value="P:peptidoglycan biosynthetic process"/>
    <property type="evidence" value="ECO:0007669"/>
    <property type="project" value="UniProtKB-KW"/>
</dbReference>
<keyword evidence="10 14" id="KW-0046">Antibiotic resistance</keyword>
<dbReference type="EMBL" id="JABBNT010000003">
    <property type="protein sequence ID" value="NMM44778.1"/>
    <property type="molecule type" value="Genomic_DNA"/>
</dbReference>
<evidence type="ECO:0000256" key="11">
    <source>
        <dbReference type="ARBA" id="ARBA00032707"/>
    </source>
</evidence>
<evidence type="ECO:0000256" key="4">
    <source>
        <dbReference type="ARBA" id="ARBA00021581"/>
    </source>
</evidence>
<gene>
    <name evidence="14" type="primary">uppP</name>
    <name evidence="15" type="ORF">HH303_09840</name>
</gene>
<dbReference type="InterPro" id="IPR003824">
    <property type="entry name" value="UppP"/>
</dbReference>